<dbReference type="PANTHER" id="PTHR11908:SF157">
    <property type="entry name" value="XANTHINE DEHYDROGENASE SUBUNIT D-RELATED"/>
    <property type="match status" value="1"/>
</dbReference>
<dbReference type="GO" id="GO:0005506">
    <property type="term" value="F:iron ion binding"/>
    <property type="evidence" value="ECO:0007669"/>
    <property type="project" value="InterPro"/>
</dbReference>
<comment type="cofactor">
    <cofactor evidence="1">
        <name>Mo-molybdopterin cytosine dinucleotide</name>
        <dbReference type="ChEBI" id="CHEBI:71308"/>
    </cofactor>
</comment>
<dbReference type="InterPro" id="IPR008274">
    <property type="entry name" value="AldOxase/xan_DH_MoCoBD1"/>
</dbReference>
<dbReference type="Gene3D" id="3.30.365.10">
    <property type="entry name" value="Aldehyde oxidase/xanthine dehydrogenase, molybdopterin binding domain"/>
    <property type="match status" value="4"/>
</dbReference>
<protein>
    <submittedName>
        <fullName evidence="4">Xanthine dehydrogenase family protein molybdopterin-binding subunit</fullName>
    </submittedName>
</protein>
<dbReference type="GO" id="GO:0016491">
    <property type="term" value="F:oxidoreductase activity"/>
    <property type="evidence" value="ECO:0007669"/>
    <property type="project" value="InterPro"/>
</dbReference>
<name>A0A9D1HFD9_9FIRM</name>
<reference evidence="4" key="1">
    <citation type="submission" date="2020-10" db="EMBL/GenBank/DDBJ databases">
        <authorList>
            <person name="Gilroy R."/>
        </authorList>
    </citation>
    <scope>NUCLEOTIDE SEQUENCE</scope>
    <source>
        <strain evidence="4">CHK187-14744</strain>
    </source>
</reference>
<feature type="region of interest" description="Disordered" evidence="2">
    <location>
        <begin position="707"/>
        <end position="732"/>
    </location>
</feature>
<dbReference type="FunFam" id="3.30.365.10:FF:000001">
    <property type="entry name" value="Xanthine dehydrogenase oxidase"/>
    <property type="match status" value="1"/>
</dbReference>
<dbReference type="InterPro" id="IPR016208">
    <property type="entry name" value="Ald_Oxase/xanthine_DH-like"/>
</dbReference>
<sequence length="732" mass="79136">MEERYTGKAIPRTEGMDKATGRAKYAGDYHMDNMLHVAVIRSPIAHGYVKCLDTSALTEDVIVFTGKDLAENIIADVAGDEPALADDHVRYHNEPVALVAADTAQKAREAAEKVKVICKPLPVIHDPFEALKPGSVKIHEQGNELVHFQNEKGDVEAAFSRCDVVVEDTFQLPVQDHGYMEPEASFAFMDGEGRLNVYTSTQNVYNDRRMVCHALGLPEEQVRIRAAVVGGGFGGKDGHTNQIFSALVAYKTGRPARCVFDRTETLSASYKRHSAVVHVKIGAAKDGRLLAFDGTGYLDTGAYAGLGAAVLGLFTEHLAGPYEIPNVRLESYLAYTNKMPAHAMRGFGAPQGAFATETLINRICEKIGMDPLEFRYKNALEKGSIGALGQKMEHCVDFKGALDLIRESDLWKERKANTDPLIGYGIAGGHLSCGLGKNIPDSAKVEILERSDGGYDVHMGLVDIGQGSTTAMQALAADALGVDLEQIHMIMADTDKSFECGSTAGSRSTYIGGNAILAAAKHYKEQKEQTGAACVKAEGEAHFPESDKAFETGGFPHAMYTFIAQAVKLRLDPVTGEVELLDIFAATEAGRVVNPLSMAGQMQGGVAMSVGYALMEQCLFDEDGRIKNSDLSTYLLPTSMDIPHIGSENVDAYEESGPAGVKGAAEVATVSIAPAIANAVHDVTDIWPTTLPLDRYRILKALEEKKRRTDRNQKGADLHKTEMEEGKKDGTY</sequence>
<dbReference type="InterPro" id="IPR036856">
    <property type="entry name" value="Ald_Oxase/Xan_DH_a/b_sf"/>
</dbReference>
<dbReference type="SUPFAM" id="SSF54665">
    <property type="entry name" value="CO dehydrogenase molybdoprotein N-domain-like"/>
    <property type="match status" value="1"/>
</dbReference>
<organism evidence="4 5">
    <name type="scientific">Candidatus Onthocola gallistercoris</name>
    <dbReference type="NCBI Taxonomy" id="2840876"/>
    <lineage>
        <taxon>Bacteria</taxon>
        <taxon>Bacillati</taxon>
        <taxon>Bacillota</taxon>
        <taxon>Bacilli</taxon>
        <taxon>Candidatus Onthocola</taxon>
    </lineage>
</organism>
<dbReference type="Proteomes" id="UP000824164">
    <property type="component" value="Unassembled WGS sequence"/>
</dbReference>
<accession>A0A9D1HFD9</accession>
<dbReference type="InterPro" id="IPR000674">
    <property type="entry name" value="Ald_Oxase/Xan_DH_a/b"/>
</dbReference>
<dbReference type="SUPFAM" id="SSF56003">
    <property type="entry name" value="Molybdenum cofactor-binding domain"/>
    <property type="match status" value="1"/>
</dbReference>
<dbReference type="EMBL" id="DVLT01000031">
    <property type="protein sequence ID" value="HIU02470.1"/>
    <property type="molecule type" value="Genomic_DNA"/>
</dbReference>
<proteinExistence type="predicted"/>
<evidence type="ECO:0000313" key="5">
    <source>
        <dbReference type="Proteomes" id="UP000824164"/>
    </source>
</evidence>
<dbReference type="AlphaFoldDB" id="A0A9D1HFD9"/>
<comment type="caution">
    <text evidence="4">The sequence shown here is derived from an EMBL/GenBank/DDBJ whole genome shotgun (WGS) entry which is preliminary data.</text>
</comment>
<gene>
    <name evidence="4" type="ORF">IAB63_04380</name>
</gene>
<evidence type="ECO:0000256" key="1">
    <source>
        <dbReference type="ARBA" id="ARBA00053029"/>
    </source>
</evidence>
<evidence type="ECO:0000256" key="2">
    <source>
        <dbReference type="SAM" id="MobiDB-lite"/>
    </source>
</evidence>
<dbReference type="Pfam" id="PF02738">
    <property type="entry name" value="MoCoBD_1"/>
    <property type="match status" value="1"/>
</dbReference>
<dbReference type="Gene3D" id="3.90.1170.50">
    <property type="entry name" value="Aldehyde oxidase/xanthine dehydrogenase, a/b hammerhead"/>
    <property type="match status" value="1"/>
</dbReference>
<dbReference type="InterPro" id="IPR037165">
    <property type="entry name" value="AldOxase/xan_DH_Mopterin-bd_sf"/>
</dbReference>
<evidence type="ECO:0000259" key="3">
    <source>
        <dbReference type="SMART" id="SM01008"/>
    </source>
</evidence>
<dbReference type="SMART" id="SM01008">
    <property type="entry name" value="Ald_Xan_dh_C"/>
    <property type="match status" value="1"/>
</dbReference>
<dbReference type="PANTHER" id="PTHR11908">
    <property type="entry name" value="XANTHINE DEHYDROGENASE"/>
    <property type="match status" value="1"/>
</dbReference>
<dbReference type="Pfam" id="PF20256">
    <property type="entry name" value="MoCoBD_2"/>
    <property type="match status" value="1"/>
</dbReference>
<dbReference type="Pfam" id="PF01315">
    <property type="entry name" value="Ald_Xan_dh_C"/>
    <property type="match status" value="1"/>
</dbReference>
<evidence type="ECO:0000313" key="4">
    <source>
        <dbReference type="EMBL" id="HIU02470.1"/>
    </source>
</evidence>
<reference evidence="4" key="2">
    <citation type="journal article" date="2021" name="PeerJ">
        <title>Extensive microbial diversity within the chicken gut microbiome revealed by metagenomics and culture.</title>
        <authorList>
            <person name="Gilroy R."/>
            <person name="Ravi A."/>
            <person name="Getino M."/>
            <person name="Pursley I."/>
            <person name="Horton D.L."/>
            <person name="Alikhan N.F."/>
            <person name="Baker D."/>
            <person name="Gharbi K."/>
            <person name="Hall N."/>
            <person name="Watson M."/>
            <person name="Adriaenssens E.M."/>
            <person name="Foster-Nyarko E."/>
            <person name="Jarju S."/>
            <person name="Secka A."/>
            <person name="Antonio M."/>
            <person name="Oren A."/>
            <person name="Chaudhuri R.R."/>
            <person name="La Ragione R."/>
            <person name="Hildebrand F."/>
            <person name="Pallen M.J."/>
        </authorList>
    </citation>
    <scope>NUCLEOTIDE SEQUENCE</scope>
    <source>
        <strain evidence="4">CHK187-14744</strain>
    </source>
</reference>
<dbReference type="InterPro" id="IPR046867">
    <property type="entry name" value="AldOxase/xan_DH_MoCoBD2"/>
</dbReference>
<feature type="domain" description="Aldehyde oxidase/xanthine dehydrogenase a/b hammerhead" evidence="3">
    <location>
        <begin position="20"/>
        <end position="122"/>
    </location>
</feature>